<name>A0ABP7D6Q7_9SPHN</name>
<dbReference type="Proteomes" id="UP001500523">
    <property type="component" value="Unassembled WGS sequence"/>
</dbReference>
<evidence type="ECO:0000256" key="1">
    <source>
        <dbReference type="SAM" id="Phobius"/>
    </source>
</evidence>
<feature type="transmembrane region" description="Helical" evidence="1">
    <location>
        <begin position="21"/>
        <end position="44"/>
    </location>
</feature>
<evidence type="ECO:0008006" key="4">
    <source>
        <dbReference type="Google" id="ProtNLM"/>
    </source>
</evidence>
<keyword evidence="1" id="KW-1133">Transmembrane helix</keyword>
<accession>A0ABP7D6Q7</accession>
<protein>
    <recommendedName>
        <fullName evidence="4">Glycerophosphoryl diester phosphodiesterase membrane domain-containing protein</fullName>
    </recommendedName>
</protein>
<feature type="transmembrane region" description="Helical" evidence="1">
    <location>
        <begin position="190"/>
        <end position="212"/>
    </location>
</feature>
<feature type="transmembrane region" description="Helical" evidence="1">
    <location>
        <begin position="145"/>
        <end position="170"/>
    </location>
</feature>
<keyword evidence="3" id="KW-1185">Reference proteome</keyword>
<proteinExistence type="predicted"/>
<feature type="transmembrane region" description="Helical" evidence="1">
    <location>
        <begin position="232"/>
        <end position="262"/>
    </location>
</feature>
<sequence>MVRIGTVWDRTVEVLKGRANILVPIAVASLFLPSVANTALAAFGPTGSGAIALLGVAVALAVLLANIWGQLAMLAVATHPATTRADAGRQATARLLPALGVILAMAVLFALALVPPVVVMMNAGIDLTRGNVAVQSLPAGVSGFIGLYSMVLVVVAFVVGARLILLNPVILNERRGLGAVMRSFRLTRGLTLKIVGVMILFAIVLLVPMLAVQTAVGLVARLILGADALPTIGFLAGVASAAVTSLFSVVAAAFTAQLYVAVVDDREG</sequence>
<evidence type="ECO:0000313" key="3">
    <source>
        <dbReference type="Proteomes" id="UP001500523"/>
    </source>
</evidence>
<reference evidence="3" key="1">
    <citation type="journal article" date="2019" name="Int. J. Syst. Evol. Microbiol.">
        <title>The Global Catalogue of Microorganisms (GCM) 10K type strain sequencing project: providing services to taxonomists for standard genome sequencing and annotation.</title>
        <authorList>
            <consortium name="The Broad Institute Genomics Platform"/>
            <consortium name="The Broad Institute Genome Sequencing Center for Infectious Disease"/>
            <person name="Wu L."/>
            <person name="Ma J."/>
        </authorList>
    </citation>
    <scope>NUCLEOTIDE SEQUENCE [LARGE SCALE GENOMIC DNA]</scope>
    <source>
        <strain evidence="3">JCM 17498</strain>
    </source>
</reference>
<organism evidence="2 3">
    <name type="scientific">Sphingomonas cynarae</name>
    <dbReference type="NCBI Taxonomy" id="930197"/>
    <lineage>
        <taxon>Bacteria</taxon>
        <taxon>Pseudomonadati</taxon>
        <taxon>Pseudomonadota</taxon>
        <taxon>Alphaproteobacteria</taxon>
        <taxon>Sphingomonadales</taxon>
        <taxon>Sphingomonadaceae</taxon>
        <taxon>Sphingomonas</taxon>
    </lineage>
</organism>
<evidence type="ECO:0000313" key="2">
    <source>
        <dbReference type="EMBL" id="GAA3701431.1"/>
    </source>
</evidence>
<gene>
    <name evidence="2" type="ORF">GCM10022268_09180</name>
</gene>
<keyword evidence="1" id="KW-0472">Membrane</keyword>
<feature type="transmembrane region" description="Helical" evidence="1">
    <location>
        <begin position="50"/>
        <end position="77"/>
    </location>
</feature>
<comment type="caution">
    <text evidence="2">The sequence shown here is derived from an EMBL/GenBank/DDBJ whole genome shotgun (WGS) entry which is preliminary data.</text>
</comment>
<dbReference type="RefSeq" id="WP_344692212.1">
    <property type="nucleotide sequence ID" value="NZ_BAABBF010000002.1"/>
</dbReference>
<keyword evidence="1" id="KW-0812">Transmembrane</keyword>
<feature type="transmembrane region" description="Helical" evidence="1">
    <location>
        <begin position="98"/>
        <end position="125"/>
    </location>
</feature>
<dbReference type="EMBL" id="BAABBF010000002">
    <property type="protein sequence ID" value="GAA3701431.1"/>
    <property type="molecule type" value="Genomic_DNA"/>
</dbReference>